<dbReference type="PRINTS" id="PR00996">
    <property type="entry name" value="CHERMTFRASE"/>
</dbReference>
<dbReference type="Pfam" id="PF13432">
    <property type="entry name" value="TPR_16"/>
    <property type="match status" value="1"/>
</dbReference>
<dbReference type="InterPro" id="IPR029063">
    <property type="entry name" value="SAM-dependent_MTases_sf"/>
</dbReference>
<sequence>MDLNDDLYIRFRDLLLRRAGLHYPERRRNDLAHGLGQAAATCGLTSLEALYQGMVENGTIWDLVIIQLTIGETYFFRNAAQFTALRERVLPDLMLRRGPVRSLRLWSAGCATGEEAYSLAMTLADVLPAAPEWQVSILATDINTHFLQRAREALYGNWSFRETSEAARERFFTPEGPRWRLKPEWRRQVIFARLNLAEAVYPVVTNGTVALDLILCRNVTIYFDEATTRQVIDRFYAALAPGGWLIVGHAEPNADIYRAFETHNVPGSVLYRKPVNAPAFVTVQPNMPAVALPPPTLPPSTLPPPHFAPPLLVPTNLQPATAPRPFNTTTVAALVSTPAPAPPAPLADLLAPGRAAADRGDWRTARASVEAALSVNPLCAAGYYLLGQILEHLGELDGALNAYRRSVYLEPTWVMGNIGMANVWRQTGHLAEARRGLRSALYHLTRMAPNAPVAGADEATAAELSAYVRTQLELLNK</sequence>
<evidence type="ECO:0000313" key="7">
    <source>
        <dbReference type="Proteomes" id="UP000280307"/>
    </source>
</evidence>
<dbReference type="Gene3D" id="3.40.50.150">
    <property type="entry name" value="Vaccinia Virus protein VP39"/>
    <property type="match status" value="1"/>
</dbReference>
<dbReference type="InterPro" id="IPR050903">
    <property type="entry name" value="Bact_Chemotaxis_MeTrfase"/>
</dbReference>
<keyword evidence="2" id="KW-0808">Transferase</keyword>
<dbReference type="Pfam" id="PF01739">
    <property type="entry name" value="CheR"/>
    <property type="match status" value="1"/>
</dbReference>
<reference evidence="6 7" key="1">
    <citation type="submission" date="2018-12" db="EMBL/GenBank/DDBJ databases">
        <title>Genome Sequence of Candidatus Viridilinea halotolerans isolated from saline sulfide-rich spring.</title>
        <authorList>
            <person name="Grouzdev D.S."/>
            <person name="Burganskaya E.I."/>
            <person name="Krutkina M.S."/>
            <person name="Sukhacheva M.V."/>
            <person name="Gorlenko V.M."/>
        </authorList>
    </citation>
    <scope>NUCLEOTIDE SEQUENCE [LARGE SCALE GENOMIC DNA]</scope>
    <source>
        <strain evidence="6">Chok-6</strain>
    </source>
</reference>
<dbReference type="GO" id="GO:0032259">
    <property type="term" value="P:methylation"/>
    <property type="evidence" value="ECO:0007669"/>
    <property type="project" value="UniProtKB-KW"/>
</dbReference>
<name>A0A426U3H8_9CHLR</name>
<evidence type="ECO:0000256" key="4">
    <source>
        <dbReference type="PROSITE-ProRule" id="PRU00339"/>
    </source>
</evidence>
<dbReference type="EMBL" id="RSAS01000277">
    <property type="protein sequence ID" value="RRR74403.1"/>
    <property type="molecule type" value="Genomic_DNA"/>
</dbReference>
<organism evidence="6 7">
    <name type="scientific">Candidatus Viridilinea halotolerans</name>
    <dbReference type="NCBI Taxonomy" id="2491704"/>
    <lineage>
        <taxon>Bacteria</taxon>
        <taxon>Bacillati</taxon>
        <taxon>Chloroflexota</taxon>
        <taxon>Chloroflexia</taxon>
        <taxon>Chloroflexales</taxon>
        <taxon>Chloroflexineae</taxon>
        <taxon>Oscillochloridaceae</taxon>
        <taxon>Candidatus Viridilinea</taxon>
    </lineage>
</organism>
<dbReference type="PROSITE" id="PS50005">
    <property type="entry name" value="TPR"/>
    <property type="match status" value="1"/>
</dbReference>
<dbReference type="SUPFAM" id="SSF47757">
    <property type="entry name" value="Chemotaxis receptor methyltransferase CheR, N-terminal domain"/>
    <property type="match status" value="1"/>
</dbReference>
<feature type="domain" description="CheR-type methyltransferase" evidence="5">
    <location>
        <begin position="1"/>
        <end position="276"/>
    </location>
</feature>
<feature type="repeat" description="TPR" evidence="4">
    <location>
        <begin position="380"/>
        <end position="413"/>
    </location>
</feature>
<evidence type="ECO:0000256" key="3">
    <source>
        <dbReference type="ARBA" id="ARBA00022691"/>
    </source>
</evidence>
<accession>A0A426U3H8</accession>
<dbReference type="PROSITE" id="PS50123">
    <property type="entry name" value="CHER"/>
    <property type="match status" value="1"/>
</dbReference>
<proteinExistence type="predicted"/>
<dbReference type="PANTHER" id="PTHR24422">
    <property type="entry name" value="CHEMOTAXIS PROTEIN METHYLTRANSFERASE"/>
    <property type="match status" value="1"/>
</dbReference>
<dbReference type="InterPro" id="IPR011990">
    <property type="entry name" value="TPR-like_helical_dom_sf"/>
</dbReference>
<dbReference type="InterPro" id="IPR019734">
    <property type="entry name" value="TPR_rpt"/>
</dbReference>
<comment type="caution">
    <text evidence="6">The sequence shown here is derived from an EMBL/GenBank/DDBJ whole genome shotgun (WGS) entry which is preliminary data.</text>
</comment>
<dbReference type="InterPro" id="IPR022642">
    <property type="entry name" value="CheR_C"/>
</dbReference>
<protein>
    <submittedName>
        <fullName evidence="6">Tetratricopeptide repeat protein</fullName>
    </submittedName>
</protein>
<keyword evidence="1" id="KW-0489">Methyltransferase</keyword>
<gene>
    <name evidence="6" type="ORF">EI684_07205</name>
</gene>
<keyword evidence="4" id="KW-0802">TPR repeat</keyword>
<dbReference type="PANTHER" id="PTHR24422:SF19">
    <property type="entry name" value="CHEMOTAXIS PROTEIN METHYLTRANSFERASE"/>
    <property type="match status" value="1"/>
</dbReference>
<dbReference type="SMART" id="SM00028">
    <property type="entry name" value="TPR"/>
    <property type="match status" value="1"/>
</dbReference>
<dbReference type="GO" id="GO:0008757">
    <property type="term" value="F:S-adenosylmethionine-dependent methyltransferase activity"/>
    <property type="evidence" value="ECO:0007669"/>
    <property type="project" value="InterPro"/>
</dbReference>
<dbReference type="Gene3D" id="1.25.40.10">
    <property type="entry name" value="Tetratricopeptide repeat domain"/>
    <property type="match status" value="1"/>
</dbReference>
<evidence type="ECO:0000259" key="5">
    <source>
        <dbReference type="PROSITE" id="PS50123"/>
    </source>
</evidence>
<dbReference type="InterPro" id="IPR000780">
    <property type="entry name" value="CheR_MeTrfase"/>
</dbReference>
<keyword evidence="3" id="KW-0949">S-adenosyl-L-methionine</keyword>
<dbReference type="SUPFAM" id="SSF53335">
    <property type="entry name" value="S-adenosyl-L-methionine-dependent methyltransferases"/>
    <property type="match status" value="1"/>
</dbReference>
<dbReference type="AlphaFoldDB" id="A0A426U3H8"/>
<dbReference type="Proteomes" id="UP000280307">
    <property type="component" value="Unassembled WGS sequence"/>
</dbReference>
<evidence type="ECO:0000256" key="1">
    <source>
        <dbReference type="ARBA" id="ARBA00022603"/>
    </source>
</evidence>
<evidence type="ECO:0000256" key="2">
    <source>
        <dbReference type="ARBA" id="ARBA00022679"/>
    </source>
</evidence>
<dbReference type="SMART" id="SM00138">
    <property type="entry name" value="MeTrc"/>
    <property type="match status" value="1"/>
</dbReference>
<evidence type="ECO:0000313" key="6">
    <source>
        <dbReference type="EMBL" id="RRR74403.1"/>
    </source>
</evidence>
<dbReference type="SUPFAM" id="SSF48452">
    <property type="entry name" value="TPR-like"/>
    <property type="match status" value="1"/>
</dbReference>